<sequence length="184" mass="21045">MAALDQQMRNVYLACARALVASETNLDHIDDRGIDINLPVFSVGQVAQLADIHPQTLRQYDRLGLIVPDRTEGGARRYSLRDIDRLYQAQHLSQDESINIAGVSRILDLAEENRQLRRQIRRMRKPEGSNIFEARVNGEVVEVERTGHSQVWHRQTSVYVEELSHHSKSDTHSMSKSLVVWGLH</sequence>
<dbReference type="CDD" id="cd04766">
    <property type="entry name" value="HTH_HspR"/>
    <property type="match status" value="1"/>
</dbReference>
<name>A0A261EU87_9BIFI</name>
<dbReference type="PANTHER" id="PTHR30204">
    <property type="entry name" value="REDOX-CYCLING DRUG-SENSING TRANSCRIPTIONAL ACTIVATOR SOXR"/>
    <property type="match status" value="1"/>
</dbReference>
<dbReference type="AlphaFoldDB" id="A0A261EU87"/>
<dbReference type="InterPro" id="IPR009061">
    <property type="entry name" value="DNA-bd_dom_put_sf"/>
</dbReference>
<reference evidence="3 4" key="1">
    <citation type="journal article" date="2017" name="BMC Genomics">
        <title>Comparative genomic and phylogenomic analyses of the Bifidobacteriaceae family.</title>
        <authorList>
            <person name="Lugli G.A."/>
            <person name="Milani C."/>
            <person name="Turroni F."/>
            <person name="Duranti S."/>
            <person name="Mancabelli L."/>
            <person name="Mangifesta M."/>
            <person name="Ferrario C."/>
            <person name="Modesto M."/>
            <person name="Mattarelli P."/>
            <person name="Jiri K."/>
            <person name="van Sinderen D."/>
            <person name="Ventura M."/>
        </authorList>
    </citation>
    <scope>NUCLEOTIDE SEQUENCE [LARGE SCALE GENOMIC DNA]</scope>
    <source>
        <strain evidence="3 4">DSM 22924</strain>
    </source>
</reference>
<evidence type="ECO:0000313" key="4">
    <source>
        <dbReference type="Proteomes" id="UP000216004"/>
    </source>
</evidence>
<dbReference type="InterPro" id="IPR047057">
    <property type="entry name" value="MerR_fam"/>
</dbReference>
<accession>A0A261EU87</accession>
<feature type="domain" description="HTH merR-type" evidence="2">
    <location>
        <begin position="40"/>
        <end position="109"/>
    </location>
</feature>
<dbReference type="PROSITE" id="PS00552">
    <property type="entry name" value="HTH_MERR_1"/>
    <property type="match status" value="1"/>
</dbReference>
<keyword evidence="3" id="KW-0346">Stress response</keyword>
<dbReference type="OrthoDB" id="5345718at2"/>
<dbReference type="GO" id="GO:0003677">
    <property type="term" value="F:DNA binding"/>
    <property type="evidence" value="ECO:0007669"/>
    <property type="project" value="UniProtKB-KW"/>
</dbReference>
<dbReference type="RefSeq" id="WP_094722901.1">
    <property type="nucleotide sequence ID" value="NZ_MWWS01000004.1"/>
</dbReference>
<evidence type="ECO:0000259" key="2">
    <source>
        <dbReference type="PROSITE" id="PS50937"/>
    </source>
</evidence>
<dbReference type="SMART" id="SM00422">
    <property type="entry name" value="HTH_MERR"/>
    <property type="match status" value="1"/>
</dbReference>
<comment type="caution">
    <text evidence="3">The sequence shown here is derived from an EMBL/GenBank/DDBJ whole genome shotgun (WGS) entry which is preliminary data.</text>
</comment>
<dbReference type="GO" id="GO:0003700">
    <property type="term" value="F:DNA-binding transcription factor activity"/>
    <property type="evidence" value="ECO:0007669"/>
    <property type="project" value="InterPro"/>
</dbReference>
<dbReference type="InterPro" id="IPR000551">
    <property type="entry name" value="MerR-type_HTH_dom"/>
</dbReference>
<keyword evidence="4" id="KW-1185">Reference proteome</keyword>
<dbReference type="Gene3D" id="1.10.1660.10">
    <property type="match status" value="1"/>
</dbReference>
<proteinExistence type="predicted"/>
<dbReference type="EMBL" id="MWWS01000004">
    <property type="protein sequence ID" value="OZG50431.1"/>
    <property type="molecule type" value="Genomic_DNA"/>
</dbReference>
<dbReference type="Proteomes" id="UP000216004">
    <property type="component" value="Unassembled WGS sequence"/>
</dbReference>
<dbReference type="PANTHER" id="PTHR30204:SF58">
    <property type="entry name" value="HTH-TYPE TRANSCRIPTIONAL REGULATOR YFMP"/>
    <property type="match status" value="1"/>
</dbReference>
<evidence type="ECO:0000256" key="1">
    <source>
        <dbReference type="ARBA" id="ARBA00023125"/>
    </source>
</evidence>
<protein>
    <submittedName>
        <fullName evidence="3">Heat shock regulatory protein hspR</fullName>
    </submittedName>
</protein>
<dbReference type="NCBIfam" id="NF047375">
    <property type="entry name" value="HeatShock_HspR"/>
    <property type="match status" value="1"/>
</dbReference>
<dbReference type="PROSITE" id="PS50937">
    <property type="entry name" value="HTH_MERR_2"/>
    <property type="match status" value="1"/>
</dbReference>
<dbReference type="Pfam" id="PF13411">
    <property type="entry name" value="MerR_1"/>
    <property type="match status" value="1"/>
</dbReference>
<dbReference type="SUPFAM" id="SSF46955">
    <property type="entry name" value="Putative DNA-binding domain"/>
    <property type="match status" value="1"/>
</dbReference>
<organism evidence="3 4">
    <name type="scientific">Bombiscardovia coagulans</name>
    <dbReference type="NCBI Taxonomy" id="686666"/>
    <lineage>
        <taxon>Bacteria</taxon>
        <taxon>Bacillati</taxon>
        <taxon>Actinomycetota</taxon>
        <taxon>Actinomycetes</taxon>
        <taxon>Bifidobacteriales</taxon>
        <taxon>Bifidobacteriaceae</taxon>
        <taxon>Bombiscardovia</taxon>
    </lineage>
</organism>
<evidence type="ECO:0000313" key="3">
    <source>
        <dbReference type="EMBL" id="OZG50431.1"/>
    </source>
</evidence>
<keyword evidence="1" id="KW-0238">DNA-binding</keyword>
<gene>
    <name evidence="3" type="ORF">BOCO_0948</name>
</gene>